<dbReference type="SUPFAM" id="SSF54427">
    <property type="entry name" value="NTF2-like"/>
    <property type="match status" value="1"/>
</dbReference>
<dbReference type="Pfam" id="PF14534">
    <property type="entry name" value="DUF4440"/>
    <property type="match status" value="1"/>
</dbReference>
<evidence type="ECO:0000313" key="3">
    <source>
        <dbReference type="EMBL" id="MFD3001970.1"/>
    </source>
</evidence>
<sequence length="151" mass="16559">MKPYILILAAAVILSACSSPEEAVHVQDLNKRFISAWNNNSAEEVESLLADDVQFVQGEVHYNGKEEVAEKWVGETLGTIRDLKTNVVSSGEEATIAYEAGTFSVDVLPSGPDQPQAFGEGNFMLLWKKGTDGNWKLSYAQLEDLPVQVKN</sequence>
<dbReference type="EMBL" id="JBHUOX010000012">
    <property type="protein sequence ID" value="MFD3001970.1"/>
    <property type="molecule type" value="Genomic_DNA"/>
</dbReference>
<dbReference type="Gene3D" id="3.10.450.50">
    <property type="match status" value="1"/>
</dbReference>
<reference evidence="4" key="1">
    <citation type="journal article" date="2019" name="Int. J. Syst. Evol. Microbiol.">
        <title>The Global Catalogue of Microorganisms (GCM) 10K type strain sequencing project: providing services to taxonomists for standard genome sequencing and annotation.</title>
        <authorList>
            <consortium name="The Broad Institute Genomics Platform"/>
            <consortium name="The Broad Institute Genome Sequencing Center for Infectious Disease"/>
            <person name="Wu L."/>
            <person name="Ma J."/>
        </authorList>
    </citation>
    <scope>NUCLEOTIDE SEQUENCE [LARGE SCALE GENOMIC DNA]</scope>
    <source>
        <strain evidence="4">KCTC 23984</strain>
    </source>
</reference>
<comment type="caution">
    <text evidence="3">The sequence shown here is derived from an EMBL/GenBank/DDBJ whole genome shotgun (WGS) entry which is preliminary data.</text>
</comment>
<dbReference type="InterPro" id="IPR027843">
    <property type="entry name" value="DUF4440"/>
</dbReference>
<protein>
    <submittedName>
        <fullName evidence="3">YybH family protein</fullName>
    </submittedName>
</protein>
<feature type="domain" description="DUF4440" evidence="2">
    <location>
        <begin position="27"/>
        <end position="137"/>
    </location>
</feature>
<gene>
    <name evidence="3" type="ORF">ACFS7Z_16480</name>
</gene>
<evidence type="ECO:0000256" key="1">
    <source>
        <dbReference type="SAM" id="SignalP"/>
    </source>
</evidence>
<feature type="chain" id="PRO_5045104922" evidence="1">
    <location>
        <begin position="24"/>
        <end position="151"/>
    </location>
</feature>
<keyword evidence="4" id="KW-1185">Reference proteome</keyword>
<proteinExistence type="predicted"/>
<evidence type="ECO:0000313" key="4">
    <source>
        <dbReference type="Proteomes" id="UP001597641"/>
    </source>
</evidence>
<dbReference type="RefSeq" id="WP_377486827.1">
    <property type="nucleotide sequence ID" value="NZ_JBHUOX010000012.1"/>
</dbReference>
<dbReference type="InterPro" id="IPR032710">
    <property type="entry name" value="NTF2-like_dom_sf"/>
</dbReference>
<dbReference type="PROSITE" id="PS51257">
    <property type="entry name" value="PROKAR_LIPOPROTEIN"/>
    <property type="match status" value="1"/>
</dbReference>
<accession>A0ABW6BW38</accession>
<feature type="signal peptide" evidence="1">
    <location>
        <begin position="1"/>
        <end position="23"/>
    </location>
</feature>
<keyword evidence="1" id="KW-0732">Signal</keyword>
<evidence type="ECO:0000259" key="2">
    <source>
        <dbReference type="Pfam" id="PF14534"/>
    </source>
</evidence>
<organism evidence="3 4">
    <name type="scientific">Pontibacter toksunensis</name>
    <dbReference type="NCBI Taxonomy" id="1332631"/>
    <lineage>
        <taxon>Bacteria</taxon>
        <taxon>Pseudomonadati</taxon>
        <taxon>Bacteroidota</taxon>
        <taxon>Cytophagia</taxon>
        <taxon>Cytophagales</taxon>
        <taxon>Hymenobacteraceae</taxon>
        <taxon>Pontibacter</taxon>
    </lineage>
</organism>
<dbReference type="Proteomes" id="UP001597641">
    <property type="component" value="Unassembled WGS sequence"/>
</dbReference>
<name>A0ABW6BW38_9BACT</name>